<reference evidence="3" key="1">
    <citation type="submission" date="2017-11" db="EMBL/GenBank/DDBJ databases">
        <authorList>
            <person name="Lima N.C."/>
            <person name="Parody-Merino A.M."/>
            <person name="Battley P.F."/>
            <person name="Fidler A.E."/>
            <person name="Prosdocimi F."/>
        </authorList>
    </citation>
    <scope>NUCLEOTIDE SEQUENCE [LARGE SCALE GENOMIC DNA]</scope>
</reference>
<proteinExistence type="predicted"/>
<feature type="compositionally biased region" description="Basic and acidic residues" evidence="1">
    <location>
        <begin position="123"/>
        <end position="135"/>
    </location>
</feature>
<protein>
    <submittedName>
        <fullName evidence="2">Uncharacterized protein</fullName>
    </submittedName>
</protein>
<dbReference type="EMBL" id="KZ505686">
    <property type="protein sequence ID" value="PKU47156.1"/>
    <property type="molecule type" value="Genomic_DNA"/>
</dbReference>
<evidence type="ECO:0000256" key="1">
    <source>
        <dbReference type="SAM" id="MobiDB-lite"/>
    </source>
</evidence>
<evidence type="ECO:0000313" key="2">
    <source>
        <dbReference type="EMBL" id="PKU47156.1"/>
    </source>
</evidence>
<feature type="region of interest" description="Disordered" evidence="1">
    <location>
        <begin position="123"/>
        <end position="149"/>
    </location>
</feature>
<organism evidence="2 3">
    <name type="scientific">Limosa lapponica baueri</name>
    <dbReference type="NCBI Taxonomy" id="1758121"/>
    <lineage>
        <taxon>Eukaryota</taxon>
        <taxon>Metazoa</taxon>
        <taxon>Chordata</taxon>
        <taxon>Craniata</taxon>
        <taxon>Vertebrata</taxon>
        <taxon>Euteleostomi</taxon>
        <taxon>Archelosauria</taxon>
        <taxon>Archosauria</taxon>
        <taxon>Dinosauria</taxon>
        <taxon>Saurischia</taxon>
        <taxon>Theropoda</taxon>
        <taxon>Coelurosauria</taxon>
        <taxon>Aves</taxon>
        <taxon>Neognathae</taxon>
        <taxon>Neoaves</taxon>
        <taxon>Charadriiformes</taxon>
        <taxon>Scolopacidae</taxon>
        <taxon>Limosa</taxon>
    </lineage>
</organism>
<reference evidence="3" key="2">
    <citation type="submission" date="2017-12" db="EMBL/GenBank/DDBJ databases">
        <title>Genome sequence of the Bar-tailed Godwit (Limosa lapponica baueri).</title>
        <authorList>
            <person name="Lima N.C.B."/>
            <person name="Parody-Merino A.M."/>
            <person name="Battley P.F."/>
            <person name="Fidler A.E."/>
            <person name="Prosdocimi F."/>
        </authorList>
    </citation>
    <scope>NUCLEOTIDE SEQUENCE [LARGE SCALE GENOMIC DNA]</scope>
</reference>
<gene>
    <name evidence="2" type="ORF">llap_2530</name>
</gene>
<dbReference type="AlphaFoldDB" id="A0A2I0UM89"/>
<sequence>MLRSSHVGPKSLTAFEPVAQHTFGILCVAQLCYHHYDPSTLLQGVPWDPGVSTSGLYSSQPWSGDGGGAQGELDFSQMLRASISLCSPGYQEQSSWSKAGKKRQASTFCSPFAEVRLRKRKGNTEFHAQKGPEQQKKRKKTGSKLEGSLKTALAEAEKSQQADEVVFNIYRKAGQEMQHPWVQRLLQMPEKGLQFQLEVQKLRNMDTKLVWRWYRTGLMPHGAWLLQNNCPQPRQVFQLTLQVAMSTENLGRALQVVKCSLLKDALLPPPPELFDELWGLAPQRPPAALGCLLESLAADVT</sequence>
<name>A0A2I0UM89_LIMLA</name>
<dbReference type="Proteomes" id="UP000233556">
    <property type="component" value="Unassembled WGS sequence"/>
</dbReference>
<dbReference type="OrthoDB" id="10013157at2759"/>
<accession>A0A2I0UM89</accession>
<evidence type="ECO:0000313" key="3">
    <source>
        <dbReference type="Proteomes" id="UP000233556"/>
    </source>
</evidence>
<keyword evidence="3" id="KW-1185">Reference proteome</keyword>